<reference evidence="1 2" key="1">
    <citation type="submission" date="2009-06" db="EMBL/GenBank/DDBJ databases">
        <title>Complete sequence of Desulfovibrio salexigens DSM 2638.</title>
        <authorList>
            <consortium name="US DOE Joint Genome Institute"/>
            <person name="Lucas S."/>
            <person name="Copeland A."/>
            <person name="Lapidus A."/>
            <person name="Glavina del Rio T."/>
            <person name="Tice H."/>
            <person name="Bruce D."/>
            <person name="Goodwin L."/>
            <person name="Pitluck S."/>
            <person name="Munk A.C."/>
            <person name="Brettin T."/>
            <person name="Detter J.C."/>
            <person name="Han C."/>
            <person name="Tapia R."/>
            <person name="Larimer F."/>
            <person name="Land M."/>
            <person name="Hauser L."/>
            <person name="Kyrpides N."/>
            <person name="Anderson I."/>
            <person name="Wall J.D."/>
            <person name="Arkin A.P."/>
            <person name="Dehal P."/>
            <person name="Chivian D."/>
            <person name="Giles B."/>
            <person name="Hazen T.C."/>
        </authorList>
    </citation>
    <scope>NUCLEOTIDE SEQUENCE [LARGE SCALE GENOMIC DNA]</scope>
    <source>
        <strain evidence="2">ATCC 14822 / DSM 2638 / NCIMB 8403 / VKM B-1763</strain>
    </source>
</reference>
<keyword evidence="2" id="KW-1185">Reference proteome</keyword>
<accession>C6C232</accession>
<dbReference type="KEGG" id="dsa:Desal_3182"/>
<gene>
    <name evidence="1" type="ordered locus">Desal_3182</name>
</gene>
<dbReference type="Proteomes" id="UP000002601">
    <property type="component" value="Chromosome"/>
</dbReference>
<dbReference type="PROSITE" id="PS51257">
    <property type="entry name" value="PROKAR_LIPOPROTEIN"/>
    <property type="match status" value="1"/>
</dbReference>
<dbReference type="OrthoDB" id="794286at2"/>
<protein>
    <recommendedName>
        <fullName evidence="3">DUF3574 domain-containing protein</fullName>
    </recommendedName>
</protein>
<evidence type="ECO:0000313" key="1">
    <source>
        <dbReference type="EMBL" id="ACS81233.1"/>
    </source>
</evidence>
<dbReference type="eggNOG" id="COG2913">
    <property type="taxonomic scope" value="Bacteria"/>
</dbReference>
<name>C6C232_MARSD</name>
<evidence type="ECO:0008006" key="3">
    <source>
        <dbReference type="Google" id="ProtNLM"/>
    </source>
</evidence>
<evidence type="ECO:0000313" key="2">
    <source>
        <dbReference type="Proteomes" id="UP000002601"/>
    </source>
</evidence>
<dbReference type="Pfam" id="PF12098">
    <property type="entry name" value="DUF3574"/>
    <property type="match status" value="1"/>
</dbReference>
<dbReference type="AlphaFoldDB" id="C6C232"/>
<dbReference type="EMBL" id="CP001649">
    <property type="protein sequence ID" value="ACS81233.1"/>
    <property type="molecule type" value="Genomic_DNA"/>
</dbReference>
<sequence>MRSSVRILAVVVLLLAFGLSGCATSKWNRYELYMGQTYQDGKKQISSECFQDFLRKQVTPKFSDGYTVFDAQGFWGGNKGLTYSEGSKVLMIVSTDKDAELRVDEIAKAYKDIFKQESVLKIVSPVKVEFN</sequence>
<dbReference type="STRING" id="526222.Desal_3182"/>
<dbReference type="InterPro" id="IPR021957">
    <property type="entry name" value="DUF3574"/>
</dbReference>
<proteinExistence type="predicted"/>
<dbReference type="RefSeq" id="WP_015853049.1">
    <property type="nucleotide sequence ID" value="NC_012881.1"/>
</dbReference>
<organism evidence="1 2">
    <name type="scientific">Maridesulfovibrio salexigens (strain ATCC 14822 / DSM 2638 / NCIMB 8403 / VKM B-1763)</name>
    <name type="common">Desulfovibrio salexigens</name>
    <dbReference type="NCBI Taxonomy" id="526222"/>
    <lineage>
        <taxon>Bacteria</taxon>
        <taxon>Pseudomonadati</taxon>
        <taxon>Thermodesulfobacteriota</taxon>
        <taxon>Desulfovibrionia</taxon>
        <taxon>Desulfovibrionales</taxon>
        <taxon>Desulfovibrionaceae</taxon>
        <taxon>Maridesulfovibrio</taxon>
    </lineage>
</organism>
<dbReference type="HOGENOM" id="CLU_122289_0_0_7"/>